<reference evidence="4" key="1">
    <citation type="submission" date="2021-01" db="EMBL/GenBank/DDBJ databases">
        <authorList>
            <person name="Corre E."/>
            <person name="Pelletier E."/>
            <person name="Niang G."/>
            <person name="Scheremetjew M."/>
            <person name="Finn R."/>
            <person name="Kale V."/>
            <person name="Holt S."/>
            <person name="Cochrane G."/>
            <person name="Meng A."/>
            <person name="Brown T."/>
            <person name="Cohen L."/>
        </authorList>
    </citation>
    <scope>NUCLEOTIDE SEQUENCE</scope>
    <source>
        <strain evidence="4">CCMP3328</strain>
    </source>
</reference>
<evidence type="ECO:0000313" key="4">
    <source>
        <dbReference type="EMBL" id="CAD8332179.1"/>
    </source>
</evidence>
<evidence type="ECO:0000256" key="2">
    <source>
        <dbReference type="SAM" id="SignalP"/>
    </source>
</evidence>
<dbReference type="InterPro" id="IPR000727">
    <property type="entry name" value="T_SNARE_dom"/>
</dbReference>
<keyword evidence="1" id="KW-0472">Membrane</keyword>
<keyword evidence="1" id="KW-0812">Transmembrane</keyword>
<dbReference type="Gene3D" id="1.20.5.110">
    <property type="match status" value="1"/>
</dbReference>
<keyword evidence="1" id="KW-1133">Transmembrane helix</keyword>
<dbReference type="AlphaFoldDB" id="A0A7R9WRK7"/>
<evidence type="ECO:0000256" key="1">
    <source>
        <dbReference type="SAM" id="Phobius"/>
    </source>
</evidence>
<dbReference type="EMBL" id="HBEF01006856">
    <property type="protein sequence ID" value="CAD8332179.1"/>
    <property type="molecule type" value="Transcribed_RNA"/>
</dbReference>
<dbReference type="PROSITE" id="PS50192">
    <property type="entry name" value="T_SNARE"/>
    <property type="match status" value="1"/>
</dbReference>
<accession>A0A7R9WRK7</accession>
<keyword evidence="2" id="KW-0732">Signal</keyword>
<dbReference type="CDD" id="cd15841">
    <property type="entry name" value="SNARE_Qc"/>
    <property type="match status" value="1"/>
</dbReference>
<feature type="transmembrane region" description="Helical" evidence="1">
    <location>
        <begin position="177"/>
        <end position="197"/>
    </location>
</feature>
<organism evidence="4">
    <name type="scientific">Craspedostauros australis</name>
    <dbReference type="NCBI Taxonomy" id="1486917"/>
    <lineage>
        <taxon>Eukaryota</taxon>
        <taxon>Sar</taxon>
        <taxon>Stramenopiles</taxon>
        <taxon>Ochrophyta</taxon>
        <taxon>Bacillariophyta</taxon>
        <taxon>Bacillariophyceae</taxon>
        <taxon>Bacillariophycidae</taxon>
        <taxon>Naviculales</taxon>
        <taxon>Naviculaceae</taxon>
        <taxon>Craspedostauros</taxon>
    </lineage>
</organism>
<gene>
    <name evidence="4" type="ORF">CAUS1442_LOCUS4278</name>
</gene>
<protein>
    <recommendedName>
        <fullName evidence="3">t-SNARE coiled-coil homology domain-containing protein</fullName>
    </recommendedName>
</protein>
<feature type="domain" description="T-SNARE coiled-coil homology" evidence="3">
    <location>
        <begin position="104"/>
        <end position="166"/>
    </location>
</feature>
<feature type="chain" id="PRO_5031510893" description="t-SNARE coiled-coil homology domain-containing protein" evidence="2">
    <location>
        <begin position="22"/>
        <end position="200"/>
    </location>
</feature>
<evidence type="ECO:0000259" key="3">
    <source>
        <dbReference type="PROSITE" id="PS50192"/>
    </source>
</evidence>
<name>A0A7R9WRK7_9STRA</name>
<proteinExistence type="predicted"/>
<sequence>MYGTVLCPSVLFEHWRFLVCCCRCCCHCSGGTYRTLCSCAWHFISFSPTHSSDPSLADCTFHSSTYLFAHSSFCAGNNKGASWGGAGGGVALTSSQQQQIMQLEQRDAEFDLQLDEIGEGIQDLAEIAQQQGEEVTRQNQMLDNVDRKISNNIERVSKVNERMKETLEEVGRASDKLMVDIMCIVLAVGFGGVIYNFTQN</sequence>
<dbReference type="SUPFAM" id="SSF58038">
    <property type="entry name" value="SNARE fusion complex"/>
    <property type="match status" value="1"/>
</dbReference>
<feature type="signal peptide" evidence="2">
    <location>
        <begin position="1"/>
        <end position="21"/>
    </location>
</feature>